<keyword evidence="2" id="KW-0472">Membrane</keyword>
<feature type="compositionally biased region" description="Low complexity" evidence="1">
    <location>
        <begin position="157"/>
        <end position="174"/>
    </location>
</feature>
<feature type="transmembrane region" description="Helical" evidence="2">
    <location>
        <begin position="82"/>
        <end position="99"/>
    </location>
</feature>
<evidence type="ECO:0000256" key="2">
    <source>
        <dbReference type="SAM" id="Phobius"/>
    </source>
</evidence>
<proteinExistence type="predicted"/>
<sequence>MSTPSSPKATKIPKMDTSLEGWIYNIRSVLYFPSTVVTVILLIVAGTFVERCPRSYLDYFNNIFGMSALFILPLFIAIFNDWPTGLLAAVVGIIVFARIRKNEPVVSEGFTAGDSVQTTKLVSNPQRWFVEKVLGEMPVAISSDRIQTKRAEDNDTRTSSSSSMSTGYSSDGTK</sequence>
<name>A0A6C0K449_9ZZZZ</name>
<reference evidence="3" key="1">
    <citation type="journal article" date="2020" name="Nature">
        <title>Giant virus diversity and host interactions through global metagenomics.</title>
        <authorList>
            <person name="Schulz F."/>
            <person name="Roux S."/>
            <person name="Paez-Espino D."/>
            <person name="Jungbluth S."/>
            <person name="Walsh D.A."/>
            <person name="Denef V.J."/>
            <person name="McMahon K.D."/>
            <person name="Konstantinidis K.T."/>
            <person name="Eloe-Fadrosh E.A."/>
            <person name="Kyrpides N.C."/>
            <person name="Woyke T."/>
        </authorList>
    </citation>
    <scope>NUCLEOTIDE SEQUENCE</scope>
    <source>
        <strain evidence="3">GVMAG-S-1101171-110</strain>
    </source>
</reference>
<dbReference type="AlphaFoldDB" id="A0A6C0K449"/>
<evidence type="ECO:0000256" key="1">
    <source>
        <dbReference type="SAM" id="MobiDB-lite"/>
    </source>
</evidence>
<dbReference type="EMBL" id="MN740798">
    <property type="protein sequence ID" value="QHU12273.1"/>
    <property type="molecule type" value="Genomic_DNA"/>
</dbReference>
<protein>
    <submittedName>
        <fullName evidence="3">Uncharacterized protein</fullName>
    </submittedName>
</protein>
<feature type="transmembrane region" description="Helical" evidence="2">
    <location>
        <begin position="56"/>
        <end position="76"/>
    </location>
</feature>
<organism evidence="3">
    <name type="scientific">viral metagenome</name>
    <dbReference type="NCBI Taxonomy" id="1070528"/>
    <lineage>
        <taxon>unclassified sequences</taxon>
        <taxon>metagenomes</taxon>
        <taxon>organismal metagenomes</taxon>
    </lineage>
</organism>
<keyword evidence="2" id="KW-1133">Transmembrane helix</keyword>
<feature type="compositionally biased region" description="Basic and acidic residues" evidence="1">
    <location>
        <begin position="146"/>
        <end position="156"/>
    </location>
</feature>
<accession>A0A6C0K449</accession>
<feature type="region of interest" description="Disordered" evidence="1">
    <location>
        <begin position="144"/>
        <end position="174"/>
    </location>
</feature>
<feature type="transmembrane region" description="Helical" evidence="2">
    <location>
        <begin position="29"/>
        <end position="49"/>
    </location>
</feature>
<evidence type="ECO:0000313" key="3">
    <source>
        <dbReference type="EMBL" id="QHU12273.1"/>
    </source>
</evidence>
<keyword evidence="2" id="KW-0812">Transmembrane</keyword>